<dbReference type="PROSITE" id="PS00895">
    <property type="entry name" value="3_HYDROXYISOBUT_DH"/>
    <property type="match status" value="1"/>
</dbReference>
<dbReference type="Pfam" id="PF03446">
    <property type="entry name" value="NAD_binding_2"/>
    <property type="match status" value="1"/>
</dbReference>
<accession>A0A8I1M9E8</accession>
<dbReference type="InterPro" id="IPR008927">
    <property type="entry name" value="6-PGluconate_DH-like_C_sf"/>
</dbReference>
<comment type="caution">
    <text evidence="7">The sequence shown here is derived from an EMBL/GenBank/DDBJ whole genome shotgun (WGS) entry which is preliminary data.</text>
</comment>
<feature type="domain" description="3-hydroxyisobutyrate dehydrogenase-like NAD-binding" evidence="6">
    <location>
        <begin position="201"/>
        <end position="321"/>
    </location>
</feature>
<dbReference type="InterPro" id="IPR002204">
    <property type="entry name" value="3-OH-isobutyrate_DH-rel_CS"/>
</dbReference>
<evidence type="ECO:0000256" key="4">
    <source>
        <dbReference type="PIRSR" id="PIRSR000103-1"/>
    </source>
</evidence>
<evidence type="ECO:0000259" key="6">
    <source>
        <dbReference type="Pfam" id="PF14833"/>
    </source>
</evidence>
<protein>
    <submittedName>
        <fullName evidence="7">NAD(P)-dependent oxidoreductase</fullName>
    </submittedName>
</protein>
<dbReference type="Gene3D" id="1.10.1040.10">
    <property type="entry name" value="N-(1-d-carboxylethyl)-l-norvaline Dehydrogenase, domain 2"/>
    <property type="match status" value="1"/>
</dbReference>
<dbReference type="EMBL" id="JAEKJW010000003">
    <property type="protein sequence ID" value="MBN8197825.1"/>
    <property type="molecule type" value="Genomic_DNA"/>
</dbReference>
<gene>
    <name evidence="7" type="ORF">JF547_15260</name>
</gene>
<sequence>MFCRTCARPAQVRLRIDVTVFAHRQKGTAVMTALSGEKIAFIGLGLMGRPMALNLEKAGAHLTVNTRNPETLNAFEDLGIATAGTPADAVSDADIVIICVANTPALENVLLGEDGVIDGMEEGTIVIDMGTTAVDATRRFADAVEDAGGKWIDAPVSGGTHGAENGTLSIMVGADPEDFERAHRVFEVLGARVTHVGDVTSGQIAKAANQMIVGITIGAVAEAFSMADEAGVDLGKLRSALTGGFADSAILQKHGERMIERNFEPGGKVVTQRKDLYQALDFSEGELGLELPITRLVMELYDEVIAMGDGDLDHSALIKVYEED</sequence>
<feature type="active site" evidence="4">
    <location>
        <position position="206"/>
    </location>
</feature>
<evidence type="ECO:0000256" key="3">
    <source>
        <dbReference type="ARBA" id="ARBA00023027"/>
    </source>
</evidence>
<dbReference type="AlphaFoldDB" id="A0A8I1M9E8"/>
<dbReference type="SUPFAM" id="SSF48179">
    <property type="entry name" value="6-phosphogluconate dehydrogenase C-terminal domain-like"/>
    <property type="match status" value="1"/>
</dbReference>
<dbReference type="InterPro" id="IPR006115">
    <property type="entry name" value="6PGDH_NADP-bd"/>
</dbReference>
<reference evidence="7" key="1">
    <citation type="submission" date="2020-12" db="EMBL/GenBank/DDBJ databases">
        <title>Oil enriched cultivation method for isolating marine PHA-producing bacteria.</title>
        <authorList>
            <person name="Zheng W."/>
            <person name="Yu S."/>
            <person name="Huang Y."/>
        </authorList>
    </citation>
    <scope>NUCLEOTIDE SEQUENCE</scope>
    <source>
        <strain evidence="7">SY-2-3</strain>
    </source>
</reference>
<evidence type="ECO:0000313" key="7">
    <source>
        <dbReference type="EMBL" id="MBN8197825.1"/>
    </source>
</evidence>
<evidence type="ECO:0000256" key="1">
    <source>
        <dbReference type="ARBA" id="ARBA00009080"/>
    </source>
</evidence>
<dbReference type="InterPro" id="IPR013328">
    <property type="entry name" value="6PGD_dom2"/>
</dbReference>
<evidence type="ECO:0000313" key="8">
    <source>
        <dbReference type="Proteomes" id="UP000664405"/>
    </source>
</evidence>
<organism evidence="7 8">
    <name type="scientific">Thalassospira povalilytica</name>
    <dbReference type="NCBI Taxonomy" id="732237"/>
    <lineage>
        <taxon>Bacteria</taxon>
        <taxon>Pseudomonadati</taxon>
        <taxon>Pseudomonadota</taxon>
        <taxon>Alphaproteobacteria</taxon>
        <taxon>Rhodospirillales</taxon>
        <taxon>Thalassospiraceae</taxon>
        <taxon>Thalassospira</taxon>
    </lineage>
</organism>
<name>A0A8I1M9E8_9PROT</name>
<keyword evidence="2" id="KW-0560">Oxidoreductase</keyword>
<proteinExistence type="inferred from homology"/>
<dbReference type="Gene3D" id="3.40.50.720">
    <property type="entry name" value="NAD(P)-binding Rossmann-like Domain"/>
    <property type="match status" value="1"/>
</dbReference>
<feature type="domain" description="6-phosphogluconate dehydrogenase NADP-binding" evidence="5">
    <location>
        <begin position="38"/>
        <end position="197"/>
    </location>
</feature>
<dbReference type="RefSeq" id="WP_082817708.1">
    <property type="nucleotide sequence ID" value="NZ_JAEKJW010000003.1"/>
</dbReference>
<dbReference type="SUPFAM" id="SSF51735">
    <property type="entry name" value="NAD(P)-binding Rossmann-fold domains"/>
    <property type="match status" value="1"/>
</dbReference>
<keyword evidence="3" id="KW-0520">NAD</keyword>
<dbReference type="InterPro" id="IPR015815">
    <property type="entry name" value="HIBADH-related"/>
</dbReference>
<dbReference type="GO" id="GO:0016054">
    <property type="term" value="P:organic acid catabolic process"/>
    <property type="evidence" value="ECO:0007669"/>
    <property type="project" value="UniProtKB-ARBA"/>
</dbReference>
<dbReference type="InterPro" id="IPR029154">
    <property type="entry name" value="HIBADH-like_NADP-bd"/>
</dbReference>
<dbReference type="PIRSF" id="PIRSF000103">
    <property type="entry name" value="HIBADH"/>
    <property type="match status" value="1"/>
</dbReference>
<dbReference type="PANTHER" id="PTHR43060:SF15">
    <property type="entry name" value="3-HYDROXYISOBUTYRATE DEHYDROGENASE-LIKE 1, MITOCHONDRIAL-RELATED"/>
    <property type="match status" value="1"/>
</dbReference>
<dbReference type="InterPro" id="IPR036291">
    <property type="entry name" value="NAD(P)-bd_dom_sf"/>
</dbReference>
<dbReference type="Proteomes" id="UP000664405">
    <property type="component" value="Unassembled WGS sequence"/>
</dbReference>
<dbReference type="Pfam" id="PF14833">
    <property type="entry name" value="NAD_binding_11"/>
    <property type="match status" value="1"/>
</dbReference>
<dbReference type="GO" id="GO:0051287">
    <property type="term" value="F:NAD binding"/>
    <property type="evidence" value="ECO:0007669"/>
    <property type="project" value="InterPro"/>
</dbReference>
<dbReference type="GO" id="GO:0016491">
    <property type="term" value="F:oxidoreductase activity"/>
    <property type="evidence" value="ECO:0007669"/>
    <property type="project" value="UniProtKB-KW"/>
</dbReference>
<comment type="similarity">
    <text evidence="1">Belongs to the HIBADH-related family.</text>
</comment>
<dbReference type="PANTHER" id="PTHR43060">
    <property type="entry name" value="3-HYDROXYISOBUTYRATE DEHYDROGENASE-LIKE 1, MITOCHONDRIAL-RELATED"/>
    <property type="match status" value="1"/>
</dbReference>
<evidence type="ECO:0000259" key="5">
    <source>
        <dbReference type="Pfam" id="PF03446"/>
    </source>
</evidence>
<dbReference type="GO" id="GO:0050661">
    <property type="term" value="F:NADP binding"/>
    <property type="evidence" value="ECO:0007669"/>
    <property type="project" value="InterPro"/>
</dbReference>
<evidence type="ECO:0000256" key="2">
    <source>
        <dbReference type="ARBA" id="ARBA00023002"/>
    </source>
</evidence>